<dbReference type="OrthoDB" id="9810174at2"/>
<evidence type="ECO:0000313" key="3">
    <source>
        <dbReference type="Proteomes" id="UP000198588"/>
    </source>
</evidence>
<dbReference type="InterPro" id="IPR037053">
    <property type="entry name" value="Phage_tail_collar_dom_sf"/>
</dbReference>
<dbReference type="AlphaFoldDB" id="A0A1G5ZEA5"/>
<evidence type="ECO:0000313" key="2">
    <source>
        <dbReference type="EMBL" id="SDA92613.1"/>
    </source>
</evidence>
<dbReference type="STRING" id="1165689.SAMN02927914_04773"/>
<sequence>MTEPFLGEIQVFGFSFAPLGWASCNGAVVPIQQYSALFSLLGTNYGGNGTTTFQLPNFTNRAGCNQGTGPGLSGRTIGETFGAISETLTVAQMPAHMHQFTIYNQPDLAKKTGAPSAGNSLAPPGSTSPFVANAEANAQFLPTMLGITGNSQPHENRQPYLALNYSIAMSGVYPSFG</sequence>
<dbReference type="Proteomes" id="UP000198588">
    <property type="component" value="Unassembled WGS sequence"/>
</dbReference>
<dbReference type="Gene3D" id="3.90.1340.10">
    <property type="entry name" value="Phage tail collar domain"/>
    <property type="match status" value="1"/>
</dbReference>
<dbReference type="RefSeq" id="WP_091583058.1">
    <property type="nucleotide sequence ID" value="NZ_FMXM01000017.1"/>
</dbReference>
<organism evidence="2 3">
    <name type="scientific">Mesorhizobium qingshengii</name>
    <dbReference type="NCBI Taxonomy" id="1165689"/>
    <lineage>
        <taxon>Bacteria</taxon>
        <taxon>Pseudomonadati</taxon>
        <taxon>Pseudomonadota</taxon>
        <taxon>Alphaproteobacteria</taxon>
        <taxon>Hyphomicrobiales</taxon>
        <taxon>Phyllobacteriaceae</taxon>
        <taxon>Mesorhizobium</taxon>
    </lineage>
</organism>
<dbReference type="Pfam" id="PF07484">
    <property type="entry name" value="Collar"/>
    <property type="match status" value="1"/>
</dbReference>
<feature type="domain" description="Phage tail collar" evidence="1">
    <location>
        <begin position="7"/>
        <end position="61"/>
    </location>
</feature>
<evidence type="ECO:0000259" key="1">
    <source>
        <dbReference type="Pfam" id="PF07484"/>
    </source>
</evidence>
<gene>
    <name evidence="2" type="ORF">SAMN02927914_04773</name>
</gene>
<accession>A0A1G5ZEA5</accession>
<proteinExistence type="predicted"/>
<name>A0A1G5ZEA5_9HYPH</name>
<reference evidence="2 3" key="1">
    <citation type="submission" date="2016-10" db="EMBL/GenBank/DDBJ databases">
        <authorList>
            <person name="de Groot N.N."/>
        </authorList>
    </citation>
    <scope>NUCLEOTIDE SEQUENCE [LARGE SCALE GENOMIC DNA]</scope>
    <source>
        <strain evidence="2 3">CGMCC 1.12097</strain>
    </source>
</reference>
<dbReference type="EMBL" id="FMXM01000017">
    <property type="protein sequence ID" value="SDA92613.1"/>
    <property type="molecule type" value="Genomic_DNA"/>
</dbReference>
<dbReference type="SUPFAM" id="SSF88874">
    <property type="entry name" value="Receptor-binding domain of short tail fibre protein gp12"/>
    <property type="match status" value="1"/>
</dbReference>
<protein>
    <submittedName>
        <fullName evidence="2">Microcystin-dependent protein</fullName>
    </submittedName>
</protein>
<dbReference type="InterPro" id="IPR011083">
    <property type="entry name" value="Phage_tail_collar_dom"/>
</dbReference>